<dbReference type="GO" id="GO:0006623">
    <property type="term" value="P:protein targeting to vacuole"/>
    <property type="evidence" value="ECO:0007669"/>
    <property type="project" value="UniProtKB-UniRule"/>
</dbReference>
<dbReference type="Pfam" id="PF19036">
    <property type="entry name" value="Fuz_longin_1"/>
    <property type="match status" value="1"/>
</dbReference>
<keyword evidence="8" id="KW-1185">Reference proteome</keyword>
<dbReference type="AlphaFoldDB" id="A0A6P6YBN1"/>
<evidence type="ECO:0000259" key="5">
    <source>
        <dbReference type="Pfam" id="PF19036"/>
    </source>
</evidence>
<dbReference type="CTD" id="33689"/>
<feature type="transmembrane region" description="Helical" evidence="4">
    <location>
        <begin position="7"/>
        <end position="25"/>
    </location>
</feature>
<dbReference type="InterPro" id="IPR043971">
    <property type="entry name" value="FUZ/MON1/HPS1_longin_2"/>
</dbReference>
<dbReference type="OMA" id="CIVWQSS"/>
<sequence length="724" mass="83634">MIRYGQMFLFFGVGVSFFFSINKLIDIQTIPFLKLNKLLITRLYNYNIFVLIHFSQFEWIEETSLFLFYVIMSFEKNSTTTTTKSTCNITITNNEDDNPIELSRSLSNSNDSSSKHDSSNLNRNEPIFIESDGQNVNKNLVDEDMVAKSFESKLSIQSNDNIEEMTVSNDWNLKTFLHESSIHRNDIDVLIMSEAGKPIYCYSRRQDVTTLMGVCVALINYVIKTQNDQLKMIRTKNGLNINFAVRSPLVIVVVCRQSICFDQYTLINQIHAQIVSTITLKKLKSIFQQAPTYDLKRIIHKNDFKTLDILVKSITTPITELFPTYKNKRYKLTGGRIFNNVISFYTSSLISMPRSSPSPSSSNMTSSDHHNASSMIFFYDHRPNVLSRVYVPIAIMNPNLREQINMIINQSVAINSDIVFSILFHIEDDEQLDCNSDFGDSLPIEFDSNVQWNHFNPNVSSDDDDNDEDDSTANDLFESFESSTKENVPSDQIVNNNHHVEQSMNRLSKNLKLISVCNHTNKFRISPLDIQLLYALIKASDSLLSATETLWIPLCLSRVDANRFLHAHISYLSKKYCLILLDVDYNNFEKCRQVKETINFKLDQIRLTEPMIGLGSNITELGQPHLQYLLHQTPRHCIVWQSSIQTEFSMLNYYLIERMQRSSLKTLWLRSMKEQCALLGWQTASFQLYAQFDGFVTKQSALETVDTFIKWFKKEEDKLIIKDN</sequence>
<dbReference type="PANTHER" id="PTHR13027:SF7">
    <property type="entry name" value="VACUOLAR FUSION PROTEIN MON1 HOMOLOG"/>
    <property type="match status" value="1"/>
</dbReference>
<protein>
    <recommendedName>
        <fullName evidence="2">Vacuolar fusion protein MON1 homolog</fullName>
    </recommendedName>
</protein>
<dbReference type="InParanoid" id="A0A6P6YBN1"/>
<dbReference type="Pfam" id="PF19038">
    <property type="entry name" value="Fuz_longin_3"/>
    <property type="match status" value="1"/>
</dbReference>
<dbReference type="InterPro" id="IPR043970">
    <property type="entry name" value="FUZ/MON1/HPS1_longin_3"/>
</dbReference>
<dbReference type="PANTHER" id="PTHR13027">
    <property type="entry name" value="SAND PROTEIN-RELATED"/>
    <property type="match status" value="1"/>
</dbReference>
<keyword evidence="4" id="KW-0472">Membrane</keyword>
<name>A0A6P6YBN1_DERPT</name>
<organism evidence="8 9">
    <name type="scientific">Dermatophagoides pteronyssinus</name>
    <name type="common">European house dust mite</name>
    <dbReference type="NCBI Taxonomy" id="6956"/>
    <lineage>
        <taxon>Eukaryota</taxon>
        <taxon>Metazoa</taxon>
        <taxon>Ecdysozoa</taxon>
        <taxon>Arthropoda</taxon>
        <taxon>Chelicerata</taxon>
        <taxon>Arachnida</taxon>
        <taxon>Acari</taxon>
        <taxon>Acariformes</taxon>
        <taxon>Sarcoptiformes</taxon>
        <taxon>Astigmata</taxon>
        <taxon>Psoroptidia</taxon>
        <taxon>Analgoidea</taxon>
        <taxon>Pyroglyphidae</taxon>
        <taxon>Dermatophagoidinae</taxon>
        <taxon>Dermatophagoides</taxon>
    </lineage>
</organism>
<dbReference type="FunCoup" id="A0A6P6YBN1">
    <property type="interactions" value="667"/>
</dbReference>
<proteinExistence type="inferred from homology"/>
<dbReference type="GO" id="GO:0032510">
    <property type="term" value="P:endosome to lysosome transport via multivesicular body sorting pathway"/>
    <property type="evidence" value="ECO:0007669"/>
    <property type="project" value="TreeGrafter"/>
</dbReference>
<comment type="similarity">
    <text evidence="1 2">Belongs to the MON1/SAND family.</text>
</comment>
<comment type="function">
    <text evidence="2">Plays an important role in membrane trafficking through the secretory apparatus.</text>
</comment>
<evidence type="ECO:0000256" key="2">
    <source>
        <dbReference type="RuleBase" id="RU367048"/>
    </source>
</evidence>
<keyword evidence="4" id="KW-0812">Transmembrane</keyword>
<dbReference type="RefSeq" id="XP_027202366.1">
    <property type="nucleotide sequence ID" value="XM_027346565.1"/>
</dbReference>
<feature type="compositionally biased region" description="Low complexity" evidence="3">
    <location>
        <begin position="103"/>
        <end position="112"/>
    </location>
</feature>
<evidence type="ECO:0000256" key="3">
    <source>
        <dbReference type="SAM" id="MobiDB-lite"/>
    </source>
</evidence>
<dbReference type="OrthoDB" id="272411at2759"/>
<feature type="domain" description="FUZ/MON1/HPS1 second Longin" evidence="6">
    <location>
        <begin position="512"/>
        <end position="597"/>
    </location>
</feature>
<dbReference type="PRINTS" id="PR01546">
    <property type="entry name" value="YEAST73DUF"/>
</dbReference>
<dbReference type="InterPro" id="IPR043972">
    <property type="entry name" value="FUZ/MON1/HPS1_longin_1"/>
</dbReference>
<dbReference type="GO" id="GO:0035658">
    <property type="term" value="C:Mon1-Ccz1 complex"/>
    <property type="evidence" value="ECO:0007669"/>
    <property type="project" value="TreeGrafter"/>
</dbReference>
<dbReference type="Proteomes" id="UP000515146">
    <property type="component" value="Unplaced"/>
</dbReference>
<evidence type="ECO:0000313" key="8">
    <source>
        <dbReference type="Proteomes" id="UP000515146"/>
    </source>
</evidence>
<reference evidence="9" key="1">
    <citation type="submission" date="2025-08" db="UniProtKB">
        <authorList>
            <consortium name="RefSeq"/>
        </authorList>
    </citation>
    <scope>IDENTIFICATION</scope>
    <source>
        <strain evidence="9">Airmid</strain>
    </source>
</reference>
<evidence type="ECO:0000256" key="1">
    <source>
        <dbReference type="ARBA" id="ARBA00008968"/>
    </source>
</evidence>
<feature type="domain" description="FUZ/MON1/HPS1 first Longin" evidence="5">
    <location>
        <begin position="189"/>
        <end position="308"/>
    </location>
</feature>
<evidence type="ECO:0000313" key="9">
    <source>
        <dbReference type="RefSeq" id="XP_027202366.1"/>
    </source>
</evidence>
<feature type="region of interest" description="Disordered" evidence="3">
    <location>
        <begin position="100"/>
        <end position="124"/>
    </location>
</feature>
<dbReference type="KEGG" id="dpte:113796318"/>
<feature type="domain" description="FUZ/MON1/HPS1 third Longin" evidence="7">
    <location>
        <begin position="655"/>
        <end position="716"/>
    </location>
</feature>
<evidence type="ECO:0000259" key="6">
    <source>
        <dbReference type="Pfam" id="PF19037"/>
    </source>
</evidence>
<dbReference type="InterPro" id="IPR004353">
    <property type="entry name" value="Mon1"/>
</dbReference>
<dbReference type="Pfam" id="PF19037">
    <property type="entry name" value="Fuz_longin_2"/>
    <property type="match status" value="1"/>
</dbReference>
<keyword evidence="4" id="KW-1133">Transmembrane helix</keyword>
<gene>
    <name evidence="9" type="primary">LOC113796318</name>
</gene>
<evidence type="ECO:0000256" key="4">
    <source>
        <dbReference type="SAM" id="Phobius"/>
    </source>
</evidence>
<accession>A0A6P6YBN1</accession>
<evidence type="ECO:0000259" key="7">
    <source>
        <dbReference type="Pfam" id="PF19038"/>
    </source>
</evidence>